<comment type="caution">
    <text evidence="1">The sequence shown here is derived from an EMBL/GenBank/DDBJ whole genome shotgun (WGS) entry which is preliminary data.</text>
</comment>
<accession>A0A7J7XHC1</accession>
<dbReference type="Proteomes" id="UP000527355">
    <property type="component" value="Unassembled WGS sequence"/>
</dbReference>
<evidence type="ECO:0000313" key="2">
    <source>
        <dbReference type="Proteomes" id="UP000527355"/>
    </source>
</evidence>
<gene>
    <name evidence="1" type="ORF">mMyoMyo1_011609</name>
</gene>
<keyword evidence="2" id="KW-1185">Reference proteome</keyword>
<dbReference type="AlphaFoldDB" id="A0A7J7XHC1"/>
<dbReference type="EMBL" id="JABWUV010000006">
    <property type="protein sequence ID" value="KAF6349022.1"/>
    <property type="molecule type" value="Genomic_DNA"/>
</dbReference>
<proteinExistence type="predicted"/>
<name>A0A7J7XHC1_MYOMY</name>
<evidence type="ECO:0000313" key="1">
    <source>
        <dbReference type="EMBL" id="KAF6349022.1"/>
    </source>
</evidence>
<organism evidence="1 2">
    <name type="scientific">Myotis myotis</name>
    <name type="common">Greater mouse-eared bat</name>
    <name type="synonym">Vespertilio myotis</name>
    <dbReference type="NCBI Taxonomy" id="51298"/>
    <lineage>
        <taxon>Eukaryota</taxon>
        <taxon>Metazoa</taxon>
        <taxon>Chordata</taxon>
        <taxon>Craniata</taxon>
        <taxon>Vertebrata</taxon>
        <taxon>Euteleostomi</taxon>
        <taxon>Mammalia</taxon>
        <taxon>Eutheria</taxon>
        <taxon>Laurasiatheria</taxon>
        <taxon>Chiroptera</taxon>
        <taxon>Yangochiroptera</taxon>
        <taxon>Vespertilionidae</taxon>
        <taxon>Myotis</taxon>
    </lineage>
</organism>
<sequence length="152" mass="16297">MPSRPCSPGLSHTCCLTALQMGQGQSLLRGFVLAVPSAKEAVPSHLYMTWLLPLRPPLECHLCREALQSCSFNSLSFALTAALATRQYLPGDRGVCFPSPREQKGPIRAAALSGVTGATQPGVLALAPARVLTKCWHFVLSSFVIRSHSQTP</sequence>
<protein>
    <submittedName>
        <fullName evidence="1">Uncharacterized protein</fullName>
    </submittedName>
</protein>
<reference evidence="1 2" key="1">
    <citation type="journal article" date="2020" name="Nature">
        <title>Six reference-quality genomes reveal evolution of bat adaptations.</title>
        <authorList>
            <person name="Jebb D."/>
            <person name="Huang Z."/>
            <person name="Pippel M."/>
            <person name="Hughes G.M."/>
            <person name="Lavrichenko K."/>
            <person name="Devanna P."/>
            <person name="Winkler S."/>
            <person name="Jermiin L.S."/>
            <person name="Skirmuntt E.C."/>
            <person name="Katzourakis A."/>
            <person name="Burkitt-Gray L."/>
            <person name="Ray D.A."/>
            <person name="Sullivan K.A.M."/>
            <person name="Roscito J.G."/>
            <person name="Kirilenko B.M."/>
            <person name="Davalos L.M."/>
            <person name="Corthals A.P."/>
            <person name="Power M.L."/>
            <person name="Jones G."/>
            <person name="Ransome R.D."/>
            <person name="Dechmann D.K.N."/>
            <person name="Locatelli A.G."/>
            <person name="Puechmaille S.J."/>
            <person name="Fedrigo O."/>
            <person name="Jarvis E.D."/>
            <person name="Hiller M."/>
            <person name="Vernes S.C."/>
            <person name="Myers E.W."/>
            <person name="Teeling E.C."/>
        </authorList>
    </citation>
    <scope>NUCLEOTIDE SEQUENCE [LARGE SCALE GENOMIC DNA]</scope>
    <source>
        <strain evidence="1">MMyoMyo1</strain>
        <tissue evidence="1">Flight muscle</tissue>
    </source>
</reference>